<dbReference type="EMBL" id="JAGMUU010000002">
    <property type="protein sequence ID" value="KAH7159419.1"/>
    <property type="molecule type" value="Genomic_DNA"/>
</dbReference>
<sequence length="133" mass="14436">MREQLEVVSASVSQGKATAVFLLKGGPNLKNRLGNVHGGAVALIYDMCTTMCAAPVAREGFWQFGGVSRNLSVTYMRPMRADRQVLVECEVLQIGARLATIRGQMRDKETGNLLSVAEHNKASIEFAAPKTKV</sequence>
<gene>
    <name evidence="4" type="ORF">B0J13DRAFT_539016</name>
</gene>
<keyword evidence="5" id="KW-1185">Reference proteome</keyword>
<keyword evidence="2" id="KW-0378">Hydrolase</keyword>
<organism evidence="4 5">
    <name type="scientific">Dactylonectria estremocensis</name>
    <dbReference type="NCBI Taxonomy" id="1079267"/>
    <lineage>
        <taxon>Eukaryota</taxon>
        <taxon>Fungi</taxon>
        <taxon>Dikarya</taxon>
        <taxon>Ascomycota</taxon>
        <taxon>Pezizomycotina</taxon>
        <taxon>Sordariomycetes</taxon>
        <taxon>Hypocreomycetidae</taxon>
        <taxon>Hypocreales</taxon>
        <taxon>Nectriaceae</taxon>
        <taxon>Dactylonectria</taxon>
    </lineage>
</organism>
<proteinExistence type="inferred from homology"/>
<dbReference type="InterPro" id="IPR006683">
    <property type="entry name" value="Thioestr_dom"/>
</dbReference>
<dbReference type="Proteomes" id="UP000717696">
    <property type="component" value="Unassembled WGS sequence"/>
</dbReference>
<comment type="caution">
    <text evidence="4">The sequence shown here is derived from an EMBL/GenBank/DDBJ whole genome shotgun (WGS) entry which is preliminary data.</text>
</comment>
<evidence type="ECO:0000256" key="2">
    <source>
        <dbReference type="ARBA" id="ARBA00022801"/>
    </source>
</evidence>
<evidence type="ECO:0000256" key="1">
    <source>
        <dbReference type="ARBA" id="ARBA00008324"/>
    </source>
</evidence>
<name>A0A9P9FDD5_9HYPO</name>
<protein>
    <submittedName>
        <fullName evidence="4">Acyl-coenzyme A thioesterase 13</fullName>
    </submittedName>
</protein>
<dbReference type="AlphaFoldDB" id="A0A9P9FDD5"/>
<dbReference type="PANTHER" id="PTHR21660">
    <property type="entry name" value="THIOESTERASE SUPERFAMILY MEMBER-RELATED"/>
    <property type="match status" value="1"/>
</dbReference>
<dbReference type="GO" id="GO:0047617">
    <property type="term" value="F:fatty acyl-CoA hydrolase activity"/>
    <property type="evidence" value="ECO:0007669"/>
    <property type="project" value="InterPro"/>
</dbReference>
<dbReference type="NCBIfam" id="TIGR00369">
    <property type="entry name" value="unchar_dom_1"/>
    <property type="match status" value="1"/>
</dbReference>
<dbReference type="InterPro" id="IPR003736">
    <property type="entry name" value="PAAI_dom"/>
</dbReference>
<dbReference type="InterPro" id="IPR039298">
    <property type="entry name" value="ACOT13"/>
</dbReference>
<dbReference type="PANTHER" id="PTHR21660:SF1">
    <property type="entry name" value="ACYL-COENZYME A THIOESTERASE 13"/>
    <property type="match status" value="1"/>
</dbReference>
<dbReference type="SUPFAM" id="SSF54637">
    <property type="entry name" value="Thioesterase/thiol ester dehydrase-isomerase"/>
    <property type="match status" value="1"/>
</dbReference>
<accession>A0A9P9FDD5</accession>
<dbReference type="Pfam" id="PF03061">
    <property type="entry name" value="4HBT"/>
    <property type="match status" value="1"/>
</dbReference>
<evidence type="ECO:0000259" key="3">
    <source>
        <dbReference type="Pfam" id="PF03061"/>
    </source>
</evidence>
<evidence type="ECO:0000313" key="4">
    <source>
        <dbReference type="EMBL" id="KAH7159419.1"/>
    </source>
</evidence>
<dbReference type="Gene3D" id="3.10.129.10">
    <property type="entry name" value="Hotdog Thioesterase"/>
    <property type="match status" value="1"/>
</dbReference>
<comment type="similarity">
    <text evidence="1">Belongs to the thioesterase PaaI family.</text>
</comment>
<reference evidence="4" key="1">
    <citation type="journal article" date="2021" name="Nat. Commun.">
        <title>Genetic determinants of endophytism in the Arabidopsis root mycobiome.</title>
        <authorList>
            <person name="Mesny F."/>
            <person name="Miyauchi S."/>
            <person name="Thiergart T."/>
            <person name="Pickel B."/>
            <person name="Atanasova L."/>
            <person name="Karlsson M."/>
            <person name="Huettel B."/>
            <person name="Barry K.W."/>
            <person name="Haridas S."/>
            <person name="Chen C."/>
            <person name="Bauer D."/>
            <person name="Andreopoulos W."/>
            <person name="Pangilinan J."/>
            <person name="LaButti K."/>
            <person name="Riley R."/>
            <person name="Lipzen A."/>
            <person name="Clum A."/>
            <person name="Drula E."/>
            <person name="Henrissat B."/>
            <person name="Kohler A."/>
            <person name="Grigoriev I.V."/>
            <person name="Martin F.M."/>
            <person name="Hacquard S."/>
        </authorList>
    </citation>
    <scope>NUCLEOTIDE SEQUENCE</scope>
    <source>
        <strain evidence="4">MPI-CAGE-AT-0021</strain>
    </source>
</reference>
<evidence type="ECO:0000313" key="5">
    <source>
        <dbReference type="Proteomes" id="UP000717696"/>
    </source>
</evidence>
<dbReference type="OrthoDB" id="2831072at2759"/>
<dbReference type="CDD" id="cd03443">
    <property type="entry name" value="PaaI_thioesterase"/>
    <property type="match status" value="1"/>
</dbReference>
<feature type="domain" description="Thioesterase" evidence="3">
    <location>
        <begin position="34"/>
        <end position="111"/>
    </location>
</feature>
<dbReference type="InterPro" id="IPR029069">
    <property type="entry name" value="HotDog_dom_sf"/>
</dbReference>